<accession>A0A507E8U7</accession>
<feature type="region of interest" description="Disordered" evidence="1">
    <location>
        <begin position="29"/>
        <end position="81"/>
    </location>
</feature>
<protein>
    <recommendedName>
        <fullName evidence="4">CxC2-like cysteine cluster KDZ transposase-associated domain-containing protein</fullName>
    </recommendedName>
</protein>
<evidence type="ECO:0000256" key="1">
    <source>
        <dbReference type="SAM" id="MobiDB-lite"/>
    </source>
</evidence>
<evidence type="ECO:0000313" key="2">
    <source>
        <dbReference type="EMBL" id="TPX60332.1"/>
    </source>
</evidence>
<dbReference type="PANTHER" id="PTHR33096">
    <property type="entry name" value="CXC2 DOMAIN-CONTAINING PROTEIN"/>
    <property type="match status" value="1"/>
</dbReference>
<reference evidence="2 3" key="1">
    <citation type="journal article" date="2019" name="Sci. Rep.">
        <title>Comparative genomics of chytrid fungi reveal insights into the obligate biotrophic and pathogenic lifestyle of Synchytrium endobioticum.</title>
        <authorList>
            <person name="van de Vossenberg B.T.L.H."/>
            <person name="Warris S."/>
            <person name="Nguyen H.D.T."/>
            <person name="van Gent-Pelzer M.P.E."/>
            <person name="Joly D.L."/>
            <person name="van de Geest H.C."/>
            <person name="Bonants P.J.M."/>
            <person name="Smith D.S."/>
            <person name="Levesque C.A."/>
            <person name="van der Lee T.A.J."/>
        </authorList>
    </citation>
    <scope>NUCLEOTIDE SEQUENCE [LARGE SCALE GENOMIC DNA]</scope>
    <source>
        <strain evidence="2 3">CBS 675.73</strain>
    </source>
</reference>
<dbReference type="OrthoDB" id="2153963at2759"/>
<organism evidence="2 3">
    <name type="scientific">Chytriomyces confervae</name>
    <dbReference type="NCBI Taxonomy" id="246404"/>
    <lineage>
        <taxon>Eukaryota</taxon>
        <taxon>Fungi</taxon>
        <taxon>Fungi incertae sedis</taxon>
        <taxon>Chytridiomycota</taxon>
        <taxon>Chytridiomycota incertae sedis</taxon>
        <taxon>Chytridiomycetes</taxon>
        <taxon>Chytridiales</taxon>
        <taxon>Chytriomycetaceae</taxon>
        <taxon>Chytriomyces</taxon>
    </lineage>
</organism>
<dbReference type="EMBL" id="QEAP01000693">
    <property type="protein sequence ID" value="TPX60332.1"/>
    <property type="molecule type" value="Genomic_DNA"/>
</dbReference>
<comment type="caution">
    <text evidence="2">The sequence shown here is derived from an EMBL/GenBank/DDBJ whole genome shotgun (WGS) entry which is preliminary data.</text>
</comment>
<proteinExistence type="predicted"/>
<gene>
    <name evidence="2" type="ORF">CcCBS67573_g09014</name>
</gene>
<evidence type="ECO:0000313" key="3">
    <source>
        <dbReference type="Proteomes" id="UP000320333"/>
    </source>
</evidence>
<keyword evidence="3" id="KW-1185">Reference proteome</keyword>
<dbReference type="PANTHER" id="PTHR33096:SF1">
    <property type="entry name" value="CXC1-LIKE CYSTEINE CLUSTER ASSOCIATED WITH KDZ TRANSPOSASES DOMAIN-CONTAINING PROTEIN"/>
    <property type="match status" value="1"/>
</dbReference>
<dbReference type="Pfam" id="PF18758">
    <property type="entry name" value="KDZ"/>
    <property type="match status" value="1"/>
</dbReference>
<feature type="region of interest" description="Disordered" evidence="1">
    <location>
        <begin position="262"/>
        <end position="312"/>
    </location>
</feature>
<evidence type="ECO:0008006" key="4">
    <source>
        <dbReference type="Google" id="ProtNLM"/>
    </source>
</evidence>
<dbReference type="InterPro" id="IPR040521">
    <property type="entry name" value="KDZ"/>
</dbReference>
<dbReference type="AlphaFoldDB" id="A0A507E8U7"/>
<name>A0A507E8U7_9FUNG</name>
<sequence>MAPKLAPMSSKLFPVLLLYYGDLYDPQADSRPMDLSSTQSLPSSAEDGPDDDARPPTTPLVLRSFPATPQSLPAGAPGMPDGRRVSGLAAGSVKRAKVESPPKSKLADSMVYTKPIVRASPTQTTLRLHELMRFKDEKTGLHHVQIFLKILTDHDMLYHVSADGKSLVYNLKPKSVAAVDFIDPEHSSISHPPTTAIVQYYHNDPGTEEFMYTITLPEAVDSNCISKRFVYRAIDTTDLSGRHVTIMQAVARVLVYMKRRQVKPGRQQAQGAGPEPNSISDSHFEDFESFDGFDDNATTDQDNQDGHEADDENAAAADELSGSYSVHSAFDTFAMSLTDQVKHAITAHLQPTGHSFCSANGDPWKYPVLRRLQCIRCVPATQGKLKAIKLHSLHGLDNAEIVGCELHSSATILCDAGFFLSAPTEPVAAFSFEILEITLKFQNEKSNRVSNYGAAMAFFNHDESPYVNKVHDTVYKQFNECLKQYCQASFSALLFYCGNSQVGRTSCPCSGGDVSTENNALPNTMPNPIKLPRIFANDGNFQMKHKAIAFGGGVLANALFIPSMESMVNEKTTKTMPKSDCDLTFTADIPKGEKLSLYFSVLKHLQEKYPCSQILNFYDIMCKADAHYDIHQQRLNMVNISPTYIGLMPALHAYAHGKDCQVKFSGKLVMGAGTFDGEVIERFWVYISNHIGHTQRQTLENRADAIFLMVEHATVDKNKLFCKSIEQWCKAAMDDIAAIKLEAAEAAVGSFYLKPYCDVVQENRKYLNQRNTSNNSNIFKALVKNKSPDVLREAEMLWSAICNLSIKFQREKIRSKARKVNY</sequence>
<dbReference type="Proteomes" id="UP000320333">
    <property type="component" value="Unassembled WGS sequence"/>
</dbReference>